<dbReference type="RefSeq" id="WP_066070019.1">
    <property type="nucleotide sequence ID" value="NZ_FRBG01000005.1"/>
</dbReference>
<comment type="caution">
    <text evidence="5">The sequence shown here is derived from an EMBL/GenBank/DDBJ whole genome shotgun (WGS) entry which is preliminary data.</text>
</comment>
<dbReference type="GO" id="GO:0003677">
    <property type="term" value="F:DNA binding"/>
    <property type="evidence" value="ECO:0007669"/>
    <property type="project" value="InterPro"/>
</dbReference>
<keyword evidence="8" id="KW-1185">Reference proteome</keyword>
<evidence type="ECO:0000313" key="8">
    <source>
        <dbReference type="Proteomes" id="UP000323392"/>
    </source>
</evidence>
<dbReference type="GO" id="GO:0016887">
    <property type="term" value="F:ATP hydrolysis activity"/>
    <property type="evidence" value="ECO:0007669"/>
    <property type="project" value="InterPro"/>
</dbReference>
<dbReference type="InterPro" id="IPR032423">
    <property type="entry name" value="AAA_assoc_2"/>
</dbReference>
<evidence type="ECO:0000313" key="7">
    <source>
        <dbReference type="Proteomes" id="UP000092605"/>
    </source>
</evidence>
<dbReference type="OrthoDB" id="9778364at2"/>
<dbReference type="AlphaFoldDB" id="A0A150FQR8"/>
<organism evidence="5 7">
    <name type="scientific">Alkalithermobacter thermoalcaliphilus JW-YL-7 = DSM 7308</name>
    <dbReference type="NCBI Taxonomy" id="1121328"/>
    <lineage>
        <taxon>Bacteria</taxon>
        <taxon>Bacillati</taxon>
        <taxon>Bacillota</taxon>
        <taxon>Clostridia</taxon>
        <taxon>Peptostreptococcales</taxon>
        <taxon>Tepidibacteraceae</taxon>
        <taxon>Alkalithermobacter</taxon>
    </lineage>
</organism>
<dbReference type="InterPro" id="IPR027417">
    <property type="entry name" value="P-loop_NTPase"/>
</dbReference>
<protein>
    <submittedName>
        <fullName evidence="5">MgsA AAA+ ATPase domain-containing protein</fullName>
    </submittedName>
    <submittedName>
        <fullName evidence="6">Recombination protein MgsA</fullName>
    </submittedName>
</protein>
<evidence type="ECO:0000256" key="1">
    <source>
        <dbReference type="ARBA" id="ARBA00008959"/>
    </source>
</evidence>
<dbReference type="EMBL" id="FRBG01000005">
    <property type="protein sequence ID" value="SHK75682.1"/>
    <property type="molecule type" value="Genomic_DNA"/>
</dbReference>
<dbReference type="InterPro" id="IPR003959">
    <property type="entry name" value="ATPase_AAA_core"/>
</dbReference>
<dbReference type="PATRIC" id="fig|1121328.3.peg.1039"/>
<evidence type="ECO:0000313" key="5">
    <source>
        <dbReference type="EMBL" id="KXZ39957.1"/>
    </source>
</evidence>
<accession>A0A150FQR8</accession>
<dbReference type="Gene3D" id="1.10.3710.10">
    <property type="entry name" value="DNA polymerase III clamp loader subunits, C-terminal domain"/>
    <property type="match status" value="1"/>
</dbReference>
<gene>
    <name evidence="5" type="ORF">JWYL7_1032</name>
    <name evidence="6" type="ORF">SAMN05661008_00820</name>
</gene>
<comment type="similarity">
    <text evidence="1">Belongs to the AAA ATPase family. RarA/MGS1/WRNIP1 subfamily.</text>
</comment>
<reference evidence="5 7" key="1">
    <citation type="submission" date="2016-02" db="EMBL/GenBank/DDBJ databases">
        <title>Draft genome sequence for Clostridium paradoxum JW-YL-7.</title>
        <authorList>
            <person name="Utturkar S.M."/>
            <person name="Lancaster A."/>
            <person name="Poole F.L."/>
            <person name="Adams M.W."/>
            <person name="Brown S.D."/>
        </authorList>
    </citation>
    <scope>NUCLEOTIDE SEQUENCE [LARGE SCALE GENOMIC DNA]</scope>
    <source>
        <strain evidence="5 7">JW-YL-7</strain>
    </source>
</reference>
<reference evidence="6 8" key="2">
    <citation type="submission" date="2016-11" db="EMBL/GenBank/DDBJ databases">
        <authorList>
            <person name="Varghese N."/>
            <person name="Submissions S."/>
        </authorList>
    </citation>
    <scope>NUCLEOTIDE SEQUENCE [LARGE SCALE GENOMIC DNA]</scope>
    <source>
        <strain evidence="6 8">DSM 7308</strain>
    </source>
</reference>
<proteinExistence type="inferred from homology"/>
<feature type="domain" description="AAA+ ATPase" evidence="4">
    <location>
        <begin position="37"/>
        <end position="158"/>
    </location>
</feature>
<dbReference type="FunFam" id="1.20.272.10:FF:000001">
    <property type="entry name" value="Putative AAA family ATPase"/>
    <property type="match status" value="1"/>
</dbReference>
<dbReference type="InterPro" id="IPR003593">
    <property type="entry name" value="AAA+_ATPase"/>
</dbReference>
<dbReference type="GO" id="GO:0008047">
    <property type="term" value="F:enzyme activator activity"/>
    <property type="evidence" value="ECO:0007669"/>
    <property type="project" value="TreeGrafter"/>
</dbReference>
<dbReference type="Gene3D" id="3.40.50.300">
    <property type="entry name" value="P-loop containing nucleotide triphosphate hydrolases"/>
    <property type="match status" value="1"/>
</dbReference>
<dbReference type="Pfam" id="PF12002">
    <property type="entry name" value="MgsA_C"/>
    <property type="match status" value="1"/>
</dbReference>
<dbReference type="SMART" id="SM00382">
    <property type="entry name" value="AAA"/>
    <property type="match status" value="1"/>
</dbReference>
<dbReference type="FunFam" id="1.10.3710.10:FF:000003">
    <property type="entry name" value="ATPase, AAA family protein"/>
    <property type="match status" value="1"/>
</dbReference>
<dbReference type="InterPro" id="IPR021886">
    <property type="entry name" value="MgsA_C"/>
</dbReference>
<dbReference type="CDD" id="cd00009">
    <property type="entry name" value="AAA"/>
    <property type="match status" value="1"/>
</dbReference>
<keyword evidence="2" id="KW-0547">Nucleotide-binding</keyword>
<dbReference type="EMBL" id="LSFY01000001">
    <property type="protein sequence ID" value="KXZ39957.1"/>
    <property type="molecule type" value="Genomic_DNA"/>
</dbReference>
<name>A0A150FQR8_CLOPD</name>
<evidence type="ECO:0000313" key="6">
    <source>
        <dbReference type="EMBL" id="SHK75682.1"/>
    </source>
</evidence>
<dbReference type="PANTHER" id="PTHR13779">
    <property type="entry name" value="WERNER HELICASE-INTERACTING PROTEIN 1 FAMILY MEMBER"/>
    <property type="match status" value="1"/>
</dbReference>
<sequence>MKPLADKVRPNCIEDIVGQDHLLGENGILRNMIKNGYISNMIFFGPPGTGKTTVANIISNKTNKKIYKLNATTASLEDIKEITNEINNLINYNGIILYVDEIQYFNKKQQQYLLDFIEKGKITLIASTTENPYHYIHKAILSRVNIFEFKLLEKNDILKALNRAINIFKKDLSAQIELENGILEYISTISSGDLRKALNILETCIYSCIPNEEGIIRVSYNLVRENFNSCFINIDKGQDYHYNIISAFQKSIRGSDPDAAMHYLARLIEAKDLVSICRRLLVIACEDIGMAYPSAISIVKSCVDSARELGFPEARIPLAQATLVLATAPKSNSTLKAIDLALEDVKTKDIGDIPNHLRDAHYIGASNLGRGIDYKYPHDYKNNYVDQQYLPDSLKDKKYYIAGKNKMEQKINEYQINLRK</sequence>
<dbReference type="SUPFAM" id="SSF48019">
    <property type="entry name" value="post-AAA+ oligomerization domain-like"/>
    <property type="match status" value="1"/>
</dbReference>
<dbReference type="PANTHER" id="PTHR13779:SF7">
    <property type="entry name" value="ATPASE WRNIP1"/>
    <property type="match status" value="1"/>
</dbReference>
<evidence type="ECO:0000256" key="3">
    <source>
        <dbReference type="ARBA" id="ARBA00022840"/>
    </source>
</evidence>
<dbReference type="GO" id="GO:0005524">
    <property type="term" value="F:ATP binding"/>
    <property type="evidence" value="ECO:0007669"/>
    <property type="project" value="UniProtKB-KW"/>
</dbReference>
<dbReference type="InterPro" id="IPR008921">
    <property type="entry name" value="DNA_pol3_clamp-load_cplx_C"/>
</dbReference>
<dbReference type="Pfam" id="PF00004">
    <property type="entry name" value="AAA"/>
    <property type="match status" value="1"/>
</dbReference>
<evidence type="ECO:0000259" key="4">
    <source>
        <dbReference type="SMART" id="SM00382"/>
    </source>
</evidence>
<dbReference type="Gene3D" id="1.20.272.10">
    <property type="match status" value="1"/>
</dbReference>
<dbReference type="Proteomes" id="UP000323392">
    <property type="component" value="Unassembled WGS sequence"/>
</dbReference>
<dbReference type="InterPro" id="IPR051314">
    <property type="entry name" value="AAA_ATPase_RarA/MGS1/WRNIP1"/>
</dbReference>
<dbReference type="Pfam" id="PF16193">
    <property type="entry name" value="AAA_assoc_2"/>
    <property type="match status" value="1"/>
</dbReference>
<dbReference type="GO" id="GO:0017116">
    <property type="term" value="F:single-stranded DNA helicase activity"/>
    <property type="evidence" value="ECO:0007669"/>
    <property type="project" value="TreeGrafter"/>
</dbReference>
<keyword evidence="3" id="KW-0067">ATP-binding</keyword>
<dbReference type="STRING" id="1121328.JWYL7_1032"/>
<dbReference type="SUPFAM" id="SSF52540">
    <property type="entry name" value="P-loop containing nucleoside triphosphate hydrolases"/>
    <property type="match status" value="1"/>
</dbReference>
<dbReference type="GO" id="GO:0000731">
    <property type="term" value="P:DNA synthesis involved in DNA repair"/>
    <property type="evidence" value="ECO:0007669"/>
    <property type="project" value="TreeGrafter"/>
</dbReference>
<dbReference type="GO" id="GO:0006261">
    <property type="term" value="P:DNA-templated DNA replication"/>
    <property type="evidence" value="ECO:0007669"/>
    <property type="project" value="TreeGrafter"/>
</dbReference>
<dbReference type="Proteomes" id="UP000092605">
    <property type="component" value="Unassembled WGS sequence"/>
</dbReference>
<dbReference type="CDD" id="cd18139">
    <property type="entry name" value="HLD_clamp_RarA"/>
    <property type="match status" value="1"/>
</dbReference>
<dbReference type="Gene3D" id="1.10.8.60">
    <property type="match status" value="1"/>
</dbReference>
<evidence type="ECO:0000256" key="2">
    <source>
        <dbReference type="ARBA" id="ARBA00022741"/>
    </source>
</evidence>